<dbReference type="GO" id="GO:0016020">
    <property type="term" value="C:membrane"/>
    <property type="evidence" value="ECO:0007669"/>
    <property type="project" value="UniProtKB-SubCell"/>
</dbReference>
<dbReference type="PANTHER" id="PTHR35789:SF1">
    <property type="entry name" value="SPORE GERMINATION PROTEIN B3"/>
    <property type="match status" value="1"/>
</dbReference>
<keyword evidence="5" id="KW-0472">Membrane</keyword>
<dbReference type="InterPro" id="IPR046953">
    <property type="entry name" value="Spore_GerAC-like_C"/>
</dbReference>
<dbReference type="GO" id="GO:0009847">
    <property type="term" value="P:spore germination"/>
    <property type="evidence" value="ECO:0007669"/>
    <property type="project" value="InterPro"/>
</dbReference>
<name>A0A3Q8S4N5_9BACL</name>
<comment type="similarity">
    <text evidence="2">Belongs to the GerABKC lipoprotein family.</text>
</comment>
<evidence type="ECO:0000256" key="2">
    <source>
        <dbReference type="ARBA" id="ARBA00007886"/>
    </source>
</evidence>
<dbReference type="RefSeq" id="WP_125082481.1">
    <property type="nucleotide sequence ID" value="NZ_CP034248.1"/>
</dbReference>
<evidence type="ECO:0000313" key="11">
    <source>
        <dbReference type="Proteomes" id="UP000273145"/>
    </source>
</evidence>
<sequence length="402" mass="44982">MIKYARRILLVLSSLLLVIITGCWSGNEIEDLTIYIGLGLDTVKESQFEKEANKQGAHYPKENVLTVTIQIVPPVSGKKGGEGGGSSSSDSDKAYLNKRLTGDSVIQILRQFSLQRDRPVVGHHLKVIVVAKELAQKYSLEQLFDFILRDNDIRPSCLVVVSHGSAEEALSSNEPGEIPAVYLMGLVGNRHRSSAILPPMTLVKLDSDMQSGASFLLQNIVTAEGEHEFSGAAIIKGDTKKWVGELTQYDIEGLSWIKGNVVGGALKTYAPKEGYTITYELRNSKATIIPKVSGDDISFHIDVESEGRLIEDWSFPEIPSSTEYIQELEDQFEEEVRKQIRQVLHKMQNVYRVDVGGFDQQMKIKYPKHWKKLQRNWDETFSRAPVTFDVSMRITDFGSSTD</sequence>
<dbReference type="Pfam" id="PF05504">
    <property type="entry name" value="Spore_GerAC"/>
    <property type="match status" value="1"/>
</dbReference>
<keyword evidence="4" id="KW-0732">Signal</keyword>
<reference evidence="10 11" key="1">
    <citation type="submission" date="2018-11" db="EMBL/GenBank/DDBJ databases">
        <title>Genome sequencing of Paenibacillus lentus DSM25539(T).</title>
        <authorList>
            <person name="Kook J.-K."/>
            <person name="Park S.-N."/>
            <person name="Lim Y.K."/>
        </authorList>
    </citation>
    <scope>NUCLEOTIDE SEQUENCE [LARGE SCALE GENOMIC DNA]</scope>
    <source>
        <strain evidence="10 11">DSM 25539</strain>
    </source>
</reference>
<dbReference type="Proteomes" id="UP000273145">
    <property type="component" value="Chromosome"/>
</dbReference>
<keyword evidence="3" id="KW-0309">Germination</keyword>
<dbReference type="OrthoDB" id="2569624at2"/>
<dbReference type="InterPro" id="IPR008844">
    <property type="entry name" value="Spore_GerAC-like"/>
</dbReference>
<organism evidence="10 11">
    <name type="scientific">Paenibacillus lentus</name>
    <dbReference type="NCBI Taxonomy" id="1338368"/>
    <lineage>
        <taxon>Bacteria</taxon>
        <taxon>Bacillati</taxon>
        <taxon>Bacillota</taxon>
        <taxon>Bacilli</taxon>
        <taxon>Bacillales</taxon>
        <taxon>Paenibacillaceae</taxon>
        <taxon>Paenibacillus</taxon>
    </lineage>
</organism>
<dbReference type="InterPro" id="IPR038501">
    <property type="entry name" value="Spore_GerAC_C_sf"/>
</dbReference>
<evidence type="ECO:0000313" key="10">
    <source>
        <dbReference type="EMBL" id="AZK46422.1"/>
    </source>
</evidence>
<evidence type="ECO:0000256" key="7">
    <source>
        <dbReference type="ARBA" id="ARBA00023288"/>
    </source>
</evidence>
<dbReference type="AlphaFoldDB" id="A0A3Q8S4N5"/>
<feature type="domain" description="Spore germination GerAC-like C-terminal" evidence="8">
    <location>
        <begin position="230"/>
        <end position="398"/>
    </location>
</feature>
<dbReference type="KEGG" id="plen:EIM92_09745"/>
<proteinExistence type="inferred from homology"/>
<evidence type="ECO:0000256" key="4">
    <source>
        <dbReference type="ARBA" id="ARBA00022729"/>
    </source>
</evidence>
<keyword evidence="11" id="KW-1185">Reference proteome</keyword>
<dbReference type="EMBL" id="CP034248">
    <property type="protein sequence ID" value="AZK46422.1"/>
    <property type="molecule type" value="Genomic_DNA"/>
</dbReference>
<accession>A0A3Q8S4N5</accession>
<feature type="domain" description="Spore germination protein N-terminal" evidence="9">
    <location>
        <begin position="27"/>
        <end position="218"/>
    </location>
</feature>
<dbReference type="PANTHER" id="PTHR35789">
    <property type="entry name" value="SPORE GERMINATION PROTEIN B3"/>
    <property type="match status" value="1"/>
</dbReference>
<evidence type="ECO:0000256" key="3">
    <source>
        <dbReference type="ARBA" id="ARBA00022544"/>
    </source>
</evidence>
<evidence type="ECO:0000256" key="5">
    <source>
        <dbReference type="ARBA" id="ARBA00023136"/>
    </source>
</evidence>
<dbReference type="InterPro" id="IPR057336">
    <property type="entry name" value="GerAC_N"/>
</dbReference>
<evidence type="ECO:0000256" key="1">
    <source>
        <dbReference type="ARBA" id="ARBA00004635"/>
    </source>
</evidence>
<gene>
    <name evidence="10" type="ORF">EIM92_09745</name>
</gene>
<dbReference type="NCBIfam" id="TIGR02887">
    <property type="entry name" value="spore_ger_x_C"/>
    <property type="match status" value="1"/>
</dbReference>
<keyword evidence="6" id="KW-0564">Palmitate</keyword>
<evidence type="ECO:0000256" key="6">
    <source>
        <dbReference type="ARBA" id="ARBA00023139"/>
    </source>
</evidence>
<dbReference type="Pfam" id="PF25198">
    <property type="entry name" value="Spore_GerAC_N"/>
    <property type="match status" value="1"/>
</dbReference>
<evidence type="ECO:0000259" key="8">
    <source>
        <dbReference type="Pfam" id="PF05504"/>
    </source>
</evidence>
<dbReference type="Gene3D" id="3.30.300.210">
    <property type="entry name" value="Nutrient germinant receptor protein C, domain 3"/>
    <property type="match status" value="1"/>
</dbReference>
<evidence type="ECO:0000259" key="9">
    <source>
        <dbReference type="Pfam" id="PF25198"/>
    </source>
</evidence>
<protein>
    <submittedName>
        <fullName evidence="10">Ger(X)C family spore germination protein</fullName>
    </submittedName>
</protein>
<keyword evidence="7" id="KW-0449">Lipoprotein</keyword>
<dbReference type="PROSITE" id="PS51257">
    <property type="entry name" value="PROKAR_LIPOPROTEIN"/>
    <property type="match status" value="1"/>
</dbReference>
<comment type="subcellular location">
    <subcellularLocation>
        <location evidence="1">Membrane</location>
        <topology evidence="1">Lipid-anchor</topology>
    </subcellularLocation>
</comment>